<dbReference type="Gene3D" id="3.40.50.300">
    <property type="entry name" value="P-loop containing nucleotide triphosphate hydrolases"/>
    <property type="match status" value="1"/>
</dbReference>
<dbReference type="InterPro" id="IPR000212">
    <property type="entry name" value="DNA_helicase_UvrD/REP"/>
</dbReference>
<dbReference type="Proteomes" id="UP000310168">
    <property type="component" value="Unassembled WGS sequence"/>
</dbReference>
<name>A0ABY2TP61_9SPIR</name>
<proteinExistence type="predicted"/>
<dbReference type="PANTHER" id="PTHR11070">
    <property type="entry name" value="UVRD / RECB / PCRA DNA HELICASE FAMILY MEMBER"/>
    <property type="match status" value="1"/>
</dbReference>
<accession>A0ABY2TP61</accession>
<dbReference type="PANTHER" id="PTHR11070:SF3">
    <property type="entry name" value="DNA 3'-5' HELICASE"/>
    <property type="match status" value="1"/>
</dbReference>
<dbReference type="CDD" id="cd18807">
    <property type="entry name" value="SF1_C_UvrD"/>
    <property type="match status" value="1"/>
</dbReference>
<keyword evidence="2" id="KW-0378">Hydrolase</keyword>
<keyword evidence="7" id="KW-1185">Reference proteome</keyword>
<comment type="caution">
    <text evidence="6">The sequence shown here is derived from an EMBL/GenBank/DDBJ whole genome shotgun (WGS) entry which is preliminary data.</text>
</comment>
<dbReference type="Gene3D" id="1.10.486.10">
    <property type="entry name" value="PCRA, domain 4"/>
    <property type="match status" value="1"/>
</dbReference>
<organism evidence="6 7">
    <name type="scientific">Brachyspira catarrhinii</name>
    <dbReference type="NCBI Taxonomy" id="2528966"/>
    <lineage>
        <taxon>Bacteria</taxon>
        <taxon>Pseudomonadati</taxon>
        <taxon>Spirochaetota</taxon>
        <taxon>Spirochaetia</taxon>
        <taxon>Brachyspirales</taxon>
        <taxon>Brachyspiraceae</taxon>
        <taxon>Brachyspira</taxon>
    </lineage>
</organism>
<dbReference type="GO" id="GO:0004386">
    <property type="term" value="F:helicase activity"/>
    <property type="evidence" value="ECO:0007669"/>
    <property type="project" value="UniProtKB-KW"/>
</dbReference>
<reference evidence="6 7" key="1">
    <citation type="journal article" date="2019" name="Anaerobe">
        <title>Brachyspira catarrhinii sp. nov., an anaerobic intestinal spirochaete isolated from vervet monkeys may have been misidentified as Brachyspira aalborgi in previous studies.</title>
        <authorList>
            <person name="Phillips N.D."/>
            <person name="La T."/>
            <person name="Hampson D.J."/>
        </authorList>
    </citation>
    <scope>NUCLEOTIDE SEQUENCE [LARGE SCALE GENOMIC DNA]</scope>
    <source>
        <strain evidence="6 7">Z12</strain>
    </source>
</reference>
<dbReference type="InterPro" id="IPR027417">
    <property type="entry name" value="P-loop_NTPase"/>
</dbReference>
<protein>
    <submittedName>
        <fullName evidence="6">ATP-dependent helicase</fullName>
    </submittedName>
</protein>
<dbReference type="RefSeq" id="WP_137998955.1">
    <property type="nucleotide sequence ID" value="NZ_SJDU01000303.1"/>
</dbReference>
<dbReference type="SUPFAM" id="SSF52540">
    <property type="entry name" value="P-loop containing nucleoside triphosphate hydrolases"/>
    <property type="match status" value="1"/>
</dbReference>
<sequence length="159" mass="18680">MEDDYKDRLLDIDVLITLAVEYNNNLEKFISDFALDPPSNQIQQESKPLIGQLENEALTLSTVHSAKGLEWEYVFIIHMLDGLFPSERALENIETLDEERRLFYVACTRAKSKLYITMPSVISQYNYSIFDKPSRFISEINNKYYHYSLDEYTKDDEDL</sequence>
<evidence type="ECO:0000256" key="3">
    <source>
        <dbReference type="ARBA" id="ARBA00022806"/>
    </source>
</evidence>
<dbReference type="InterPro" id="IPR014017">
    <property type="entry name" value="DNA_helicase_UvrD-like_C"/>
</dbReference>
<evidence type="ECO:0000313" key="6">
    <source>
        <dbReference type="EMBL" id="TKZ31713.1"/>
    </source>
</evidence>
<evidence type="ECO:0000256" key="2">
    <source>
        <dbReference type="ARBA" id="ARBA00022801"/>
    </source>
</evidence>
<evidence type="ECO:0000256" key="4">
    <source>
        <dbReference type="ARBA" id="ARBA00022840"/>
    </source>
</evidence>
<keyword evidence="1" id="KW-0547">Nucleotide-binding</keyword>
<evidence type="ECO:0000256" key="1">
    <source>
        <dbReference type="ARBA" id="ARBA00022741"/>
    </source>
</evidence>
<keyword evidence="3 6" id="KW-0347">Helicase</keyword>
<gene>
    <name evidence="6" type="ORF">EZH24_09720</name>
</gene>
<keyword evidence="4" id="KW-0067">ATP-binding</keyword>
<evidence type="ECO:0000259" key="5">
    <source>
        <dbReference type="Pfam" id="PF13361"/>
    </source>
</evidence>
<dbReference type="EMBL" id="SJDU01000303">
    <property type="protein sequence ID" value="TKZ31713.1"/>
    <property type="molecule type" value="Genomic_DNA"/>
</dbReference>
<evidence type="ECO:0000313" key="7">
    <source>
        <dbReference type="Proteomes" id="UP000310168"/>
    </source>
</evidence>
<dbReference type="Pfam" id="PF13361">
    <property type="entry name" value="UvrD_C"/>
    <property type="match status" value="1"/>
</dbReference>
<feature type="domain" description="UvrD-like helicase C-terminal" evidence="5">
    <location>
        <begin position="9"/>
        <end position="118"/>
    </location>
</feature>